<reference evidence="2 3" key="1">
    <citation type="journal article" date="2018" name="Syst. Appl. Microbiol.">
        <title>Characterization and high-quality draft genome sequence of Herbivorax saccincola A7, an anaerobic, alkaliphilic, thermophilic, cellulolytic, and xylanolytic bacterium.</title>
        <authorList>
            <person name="Aikawa S."/>
            <person name="Baramee S."/>
            <person name="Sermsathanaswadi J."/>
            <person name="Thianheng P."/>
            <person name="Tachaapaikoon C."/>
            <person name="Shikata A."/>
            <person name="Waeonukul R."/>
            <person name="Pason P."/>
            <person name="Ratanakhanokchai K."/>
            <person name="Kosugi A."/>
        </authorList>
    </citation>
    <scope>NUCLEOTIDE SEQUENCE [LARGE SCALE GENOMIC DNA]</scope>
    <source>
        <strain evidence="2 3">A7</strain>
    </source>
</reference>
<dbReference type="InterPro" id="IPR053170">
    <property type="entry name" value="Transcription_regulator"/>
</dbReference>
<feature type="transmembrane region" description="Helical" evidence="1">
    <location>
        <begin position="63"/>
        <end position="84"/>
    </location>
</feature>
<dbReference type="AlphaFoldDB" id="A0A2S8REE2"/>
<dbReference type="GO" id="GO:0016787">
    <property type="term" value="F:hydrolase activity"/>
    <property type="evidence" value="ECO:0007669"/>
    <property type="project" value="UniProtKB-KW"/>
</dbReference>
<gene>
    <name evidence="2" type="ORF">B9R14_16335</name>
</gene>
<dbReference type="PANTHER" id="PTHR40031">
    <property type="entry name" value="HYPOTHETICAL MEMBRANE SPANNING PROTEIN"/>
    <property type="match status" value="1"/>
</dbReference>
<comment type="caution">
    <text evidence="2">The sequence shown here is derived from an EMBL/GenBank/DDBJ whole genome shotgun (WGS) entry which is preliminary data.</text>
</comment>
<proteinExistence type="predicted"/>
<keyword evidence="1" id="KW-0472">Membrane</keyword>
<evidence type="ECO:0000313" key="2">
    <source>
        <dbReference type="EMBL" id="PQQ68174.1"/>
    </source>
</evidence>
<dbReference type="OrthoDB" id="245523at2"/>
<accession>A0A2S8REE2</accession>
<keyword evidence="2" id="KW-0378">Hydrolase</keyword>
<dbReference type="PANTHER" id="PTHR40031:SF1">
    <property type="entry name" value="MEMBRANE-BOUND METAL-DEPENDENT HYDROLASE"/>
    <property type="match status" value="1"/>
</dbReference>
<dbReference type="RefSeq" id="WP_105368626.1">
    <property type="nucleotide sequence ID" value="NZ_NEMB01000003.1"/>
</dbReference>
<feature type="transmembrane region" description="Helical" evidence="1">
    <location>
        <begin position="122"/>
        <end position="144"/>
    </location>
</feature>
<sequence>MDPLTHGVIGIALAKATGNEVSIADAATAAVVVGAVFPDIDIVFQKWGDYVYLKNHRGITHSVLGLVTSSVFIAFLLNFFYPGYGLLNLAFWALLGGISHTFFDIFNSYGAKLLWPFINKKFSLSLLTIFDPIFLISILGYIFTTGKFQNAFIIGFMVYLLFRVAMRLCVFKHLKKNFGKTSEKISLLPSMTGLFRWHFILEKKESSIVGEKNIFKKNVKLIKKLYKIQDDILEKVSKSNVGKFFADFTPIFHVDRELAGGIARYVFIDMRYYMRDKFLHHAILEMDEDGKIITSSFNPYSIKRVSKIPEGFGSRGSIFSRIIGA</sequence>
<evidence type="ECO:0000256" key="1">
    <source>
        <dbReference type="SAM" id="Phobius"/>
    </source>
</evidence>
<organism evidence="2 3">
    <name type="scientific">Acetivibrio saccincola</name>
    <dbReference type="NCBI Taxonomy" id="1677857"/>
    <lineage>
        <taxon>Bacteria</taxon>
        <taxon>Bacillati</taxon>
        <taxon>Bacillota</taxon>
        <taxon>Clostridia</taxon>
        <taxon>Eubacteriales</taxon>
        <taxon>Oscillospiraceae</taxon>
        <taxon>Acetivibrio</taxon>
    </lineage>
</organism>
<name>A0A2S8REE2_9FIRM</name>
<keyword evidence="1" id="KW-1133">Transmembrane helix</keyword>
<dbReference type="Proteomes" id="UP000239720">
    <property type="component" value="Unassembled WGS sequence"/>
</dbReference>
<protein>
    <submittedName>
        <fullName evidence="2">Metal-dependent hydrolase</fullName>
    </submittedName>
</protein>
<feature type="transmembrane region" description="Helical" evidence="1">
    <location>
        <begin position="90"/>
        <end position="110"/>
    </location>
</feature>
<keyword evidence="1" id="KW-0812">Transmembrane</keyword>
<dbReference type="InterPro" id="IPR007404">
    <property type="entry name" value="YdjM-like"/>
</dbReference>
<dbReference type="EMBL" id="NEMB01000003">
    <property type="protein sequence ID" value="PQQ68174.1"/>
    <property type="molecule type" value="Genomic_DNA"/>
</dbReference>
<dbReference type="Pfam" id="PF04307">
    <property type="entry name" value="YdjM"/>
    <property type="match status" value="1"/>
</dbReference>
<evidence type="ECO:0000313" key="3">
    <source>
        <dbReference type="Proteomes" id="UP000239720"/>
    </source>
</evidence>
<feature type="transmembrane region" description="Helical" evidence="1">
    <location>
        <begin position="150"/>
        <end position="170"/>
    </location>
</feature>